<name>A0A9R1T3Y9_9HYME</name>
<dbReference type="InterPro" id="IPR050355">
    <property type="entry name" value="RCF1"/>
</dbReference>
<dbReference type="InterPro" id="IPR007667">
    <property type="entry name" value="Hypoxia_induced_domain"/>
</dbReference>
<dbReference type="RefSeq" id="XP_011302272.1">
    <property type="nucleotide sequence ID" value="XM_011303970.1"/>
</dbReference>
<evidence type="ECO:0000256" key="5">
    <source>
        <dbReference type="SAM" id="Phobius"/>
    </source>
</evidence>
<dbReference type="PROSITE" id="PS51503">
    <property type="entry name" value="HIG1"/>
    <property type="match status" value="1"/>
</dbReference>
<evidence type="ECO:0000259" key="6">
    <source>
        <dbReference type="PROSITE" id="PS51503"/>
    </source>
</evidence>
<evidence type="ECO:0000256" key="4">
    <source>
        <dbReference type="ARBA" id="ARBA00023136"/>
    </source>
</evidence>
<dbReference type="OrthoDB" id="6604018at2759"/>
<dbReference type="KEGG" id="fas:105266074"/>
<dbReference type="Gene3D" id="6.10.140.1320">
    <property type="match status" value="1"/>
</dbReference>
<feature type="domain" description="HIG1" evidence="6">
    <location>
        <begin position="16"/>
        <end position="103"/>
    </location>
</feature>
<keyword evidence="4 5" id="KW-0472">Membrane</keyword>
<dbReference type="Pfam" id="PF04588">
    <property type="entry name" value="HIG_1_N"/>
    <property type="match status" value="1"/>
</dbReference>
<feature type="transmembrane region" description="Helical" evidence="5">
    <location>
        <begin position="75"/>
        <end position="96"/>
    </location>
</feature>
<keyword evidence="7" id="KW-1185">Reference proteome</keyword>
<feature type="transmembrane region" description="Helical" evidence="5">
    <location>
        <begin position="44"/>
        <end position="63"/>
    </location>
</feature>
<accession>A0A9R1T3Y9</accession>
<gene>
    <name evidence="8" type="primary">LOC105266074</name>
</gene>
<dbReference type="GeneID" id="105266074"/>
<dbReference type="GO" id="GO:0097250">
    <property type="term" value="P:mitochondrial respirasome assembly"/>
    <property type="evidence" value="ECO:0007669"/>
    <property type="project" value="TreeGrafter"/>
</dbReference>
<protein>
    <submittedName>
        <fullName evidence="8">HIG1 domain family member 2A</fullName>
    </submittedName>
</protein>
<dbReference type="Proteomes" id="UP000694866">
    <property type="component" value="Unplaced"/>
</dbReference>
<dbReference type="PANTHER" id="PTHR12297:SF18">
    <property type="entry name" value="HIG1 DOMAIN FAMILY MEMBER 2A"/>
    <property type="match status" value="1"/>
</dbReference>
<organism evidence="7 8">
    <name type="scientific">Fopius arisanus</name>
    <dbReference type="NCBI Taxonomy" id="64838"/>
    <lineage>
        <taxon>Eukaryota</taxon>
        <taxon>Metazoa</taxon>
        <taxon>Ecdysozoa</taxon>
        <taxon>Arthropoda</taxon>
        <taxon>Hexapoda</taxon>
        <taxon>Insecta</taxon>
        <taxon>Pterygota</taxon>
        <taxon>Neoptera</taxon>
        <taxon>Endopterygota</taxon>
        <taxon>Hymenoptera</taxon>
        <taxon>Apocrita</taxon>
        <taxon>Ichneumonoidea</taxon>
        <taxon>Braconidae</taxon>
        <taxon>Opiinae</taxon>
        <taxon>Fopius</taxon>
    </lineage>
</organism>
<dbReference type="AlphaFoldDB" id="A0A9R1T3Y9"/>
<sequence length="103" mass="11366">MTAKSIPESSPDLDWIKLREEMDHGISDETMTEKIIRKCKLQPLVPIGCLATTTALGFGFWTLKTGDRLMSQYMMRARVVAQGFTILVAAIGMIAASKTSQSE</sequence>
<reference evidence="8" key="1">
    <citation type="submission" date="2025-08" db="UniProtKB">
        <authorList>
            <consortium name="RefSeq"/>
        </authorList>
    </citation>
    <scope>IDENTIFICATION</scope>
    <source>
        <strain evidence="8">USDA-PBARC FA_bdor</strain>
        <tissue evidence="8">Whole organism</tissue>
    </source>
</reference>
<evidence type="ECO:0000256" key="2">
    <source>
        <dbReference type="ARBA" id="ARBA00022692"/>
    </source>
</evidence>
<evidence type="ECO:0000256" key="3">
    <source>
        <dbReference type="ARBA" id="ARBA00022989"/>
    </source>
</evidence>
<keyword evidence="3 5" id="KW-1133">Transmembrane helix</keyword>
<evidence type="ECO:0000256" key="1">
    <source>
        <dbReference type="ARBA" id="ARBA00004325"/>
    </source>
</evidence>
<keyword evidence="2 5" id="KW-0812">Transmembrane</keyword>
<proteinExistence type="predicted"/>
<comment type="subcellular location">
    <subcellularLocation>
        <location evidence="1">Mitochondrion membrane</location>
    </subcellularLocation>
</comment>
<evidence type="ECO:0000313" key="7">
    <source>
        <dbReference type="Proteomes" id="UP000694866"/>
    </source>
</evidence>
<evidence type="ECO:0000313" key="8">
    <source>
        <dbReference type="RefSeq" id="XP_011302272.1"/>
    </source>
</evidence>
<dbReference type="PANTHER" id="PTHR12297">
    <property type="entry name" value="HYPOXIA-INDUCBILE GENE 1 HIG1 -RELATED"/>
    <property type="match status" value="1"/>
</dbReference>
<dbReference type="GO" id="GO:0031966">
    <property type="term" value="C:mitochondrial membrane"/>
    <property type="evidence" value="ECO:0007669"/>
    <property type="project" value="UniProtKB-SubCell"/>
</dbReference>